<dbReference type="PIRSF" id="PIRSF005719">
    <property type="entry name" value="SMC"/>
    <property type="match status" value="1"/>
</dbReference>
<dbReference type="GO" id="GO:0051301">
    <property type="term" value="P:cell division"/>
    <property type="evidence" value="ECO:0007669"/>
    <property type="project" value="UniProtKB-KW"/>
</dbReference>
<dbReference type="Gene3D" id="3.40.50.300">
    <property type="entry name" value="P-loop containing nucleotide triphosphate hydrolases"/>
    <property type="match status" value="2"/>
</dbReference>
<dbReference type="FunFam" id="3.40.50.300:FF:000370">
    <property type="entry name" value="Structural maintenance of chromosomes 3"/>
    <property type="match status" value="1"/>
</dbReference>
<dbReference type="GO" id="GO:0016887">
    <property type="term" value="F:ATP hydrolysis activity"/>
    <property type="evidence" value="ECO:0007669"/>
    <property type="project" value="InterPro"/>
</dbReference>
<dbReference type="InterPro" id="IPR041741">
    <property type="entry name" value="SMC3_ABC_euk"/>
</dbReference>
<keyword evidence="3" id="KW-0132">Cell division</keyword>
<feature type="coiled-coil region" evidence="9">
    <location>
        <begin position="973"/>
        <end position="1000"/>
    </location>
</feature>
<dbReference type="InterPro" id="IPR024704">
    <property type="entry name" value="SMC"/>
</dbReference>
<dbReference type="GO" id="GO:0005634">
    <property type="term" value="C:nucleus"/>
    <property type="evidence" value="ECO:0007669"/>
    <property type="project" value="UniProtKB-SubCell"/>
</dbReference>
<dbReference type="InterPro" id="IPR036277">
    <property type="entry name" value="SMC_hinge_sf"/>
</dbReference>
<dbReference type="GO" id="GO:0007059">
    <property type="term" value="P:chromosome segregation"/>
    <property type="evidence" value="ECO:0007669"/>
    <property type="project" value="UniProtKB-ARBA"/>
</dbReference>
<dbReference type="GO" id="GO:0005694">
    <property type="term" value="C:chromosome"/>
    <property type="evidence" value="ECO:0007669"/>
    <property type="project" value="InterPro"/>
</dbReference>
<sequence>MVFIKQITVQGFKSYKEQTVIETFSPKHNVVVGRNGSGKSNFFAAIRFVLSDAYTNMSREERQALLHEGSGTAVMSAYVEIIFDNTDNRFPTGREEVTLRRTIGLKKDEYSLDKKSASKSDVMNLLESAGFSRSNPYYIVPQGRITTLTNAKDSERLNLLKEVAGTQVYEQRRKESLKIMDETTQKRTKIDDLLKYIEERLAELEEEKEELRDFQDKDKERRCLEYTIYSREQNEINNALEEIEANRVEGLNSNDDRRDAFIDREQQITDRDAEIRVLGQKIASLKLEKSQLEQARREQYKVQTGLDMTIGTIEAEAGNTSARAQRRAREIEETKSQIERRSEMLSTLLPEYNSAVEQETKIKVELDQVQARVSQLYSKQGRSARFRNRSERNKHLDNEIIDLESSLRARQTTREEISADITDLDRDIAHNEAEVDDTRRQIDGRKDNLNELSKTIKTTAEVRDDLNDKRKELWRDEARNQAVLDQSRDELRKAERALQSTMDRSTSGGLAAVKRLAAEKGLSGYYGPLYELFEVDDRYRTSVEVTAGNSLFHVVVDNDDTATSLLDGMNREKAGRVTFVPLNRLRAQSTRYPEGNDAVPMIQKLRFDPQHQKAMEQVFGKSIICPNLEVASKYARAEGLNAITLTGDKSDRKGALTGGYHDQKRSRLQSAKTLKRWKRLYDEANDKSSAIHASLLTLEQEITQAISNLQKAEANRKTIESNREPLQRALVQKMKEVSSMQEIRARKQQILQEAEAECQLFATNIESFRVEKSSEFRKNLTAAEEGTLAEQVQSSEALARDLSSASSRRLEVEARKDAIESELRDNLKLKLDQLEAINETDDPDDPEHLQELKTRRNAALKTLGNLAARIETLDSSIEDAEADLDNTTRERQEIEKRNREDAKVIDKQQKSLEKNMQKKALLMLKKDDCSKNIRDLGVLPEEAFDRFTKTESEALVRKLHKVQMALKKYSHVNKKAFDQYNNFTKQRDQLLNRHEELEESQGSIADLIEVLDQRKDEAIERTFKQVSKAFAEVFEKLVPAGRGRLVIQRKIDQDDQADSDEEAAEEAERRRNSVENYVGVAISVSFNSKGDEQQRIQQLSGGQKSLCALALIFAIQRCDPAPFYLMDEVDAALDAQYRTAVAAMLHELSEEGQFICTTFRPEMIQTADKFYGVFFQNKISTVKAIAQEDALQFIDSEAPR</sequence>
<evidence type="ECO:0000256" key="5">
    <source>
        <dbReference type="ARBA" id="ARBA00023054"/>
    </source>
</evidence>
<dbReference type="AlphaFoldDB" id="R4X9B4"/>
<dbReference type="CDD" id="cd03272">
    <property type="entry name" value="ABC_SMC3_euk"/>
    <property type="match status" value="1"/>
</dbReference>
<dbReference type="Pfam" id="PF02463">
    <property type="entry name" value="SMC_N"/>
    <property type="match status" value="1"/>
</dbReference>
<dbReference type="Gene3D" id="1.20.1060.20">
    <property type="match status" value="1"/>
</dbReference>
<dbReference type="InterPro" id="IPR010935">
    <property type="entry name" value="SMC_hinge"/>
</dbReference>
<keyword evidence="6 8" id="KW-0539">Nucleus</keyword>
<proteinExistence type="inferred from homology"/>
<dbReference type="OrthoDB" id="431497at2759"/>
<keyword evidence="5 9" id="KW-0175">Coiled coil</keyword>
<evidence type="ECO:0000256" key="7">
    <source>
        <dbReference type="ARBA" id="ARBA00023306"/>
    </source>
</evidence>
<dbReference type="FunFam" id="3.40.50.300:FF:000424">
    <property type="entry name" value="Structural maintenance of chromosomes 3"/>
    <property type="match status" value="1"/>
</dbReference>
<dbReference type="EMBL" id="CAHR02000080">
    <property type="protein sequence ID" value="CCG82316.1"/>
    <property type="molecule type" value="Genomic_DNA"/>
</dbReference>
<dbReference type="Gene3D" id="3.30.70.1620">
    <property type="match status" value="1"/>
</dbReference>
<dbReference type="SUPFAM" id="SSF75553">
    <property type="entry name" value="Smc hinge domain"/>
    <property type="match status" value="1"/>
</dbReference>
<dbReference type="GO" id="GO:0005524">
    <property type="term" value="F:ATP binding"/>
    <property type="evidence" value="ECO:0007669"/>
    <property type="project" value="InterPro"/>
</dbReference>
<evidence type="ECO:0000256" key="2">
    <source>
        <dbReference type="ARBA" id="ARBA00005917"/>
    </source>
</evidence>
<evidence type="ECO:0000256" key="8">
    <source>
        <dbReference type="PIRNR" id="PIRNR005719"/>
    </source>
</evidence>
<feature type="coiled-coil region" evidence="9">
    <location>
        <begin position="695"/>
        <end position="771"/>
    </location>
</feature>
<keyword evidence="7" id="KW-0131">Cell cycle</keyword>
<evidence type="ECO:0000256" key="3">
    <source>
        <dbReference type="ARBA" id="ARBA00022618"/>
    </source>
</evidence>
<feature type="domain" description="SMC hinge" evidence="11">
    <location>
        <begin position="523"/>
        <end position="635"/>
    </location>
</feature>
<evidence type="ECO:0000256" key="4">
    <source>
        <dbReference type="ARBA" id="ARBA00022776"/>
    </source>
</evidence>
<evidence type="ECO:0000313" key="12">
    <source>
        <dbReference type="EMBL" id="CCG82316.1"/>
    </source>
</evidence>
<evidence type="ECO:0000259" key="11">
    <source>
        <dbReference type="SMART" id="SM00968"/>
    </source>
</evidence>
<dbReference type="InterPro" id="IPR027417">
    <property type="entry name" value="P-loop_NTPase"/>
</dbReference>
<protein>
    <recommendedName>
        <fullName evidence="8">Structural maintenance of chromosomes protein</fullName>
    </recommendedName>
</protein>
<feature type="compositionally biased region" description="Acidic residues" evidence="10">
    <location>
        <begin position="1054"/>
        <end position="1065"/>
    </location>
</feature>
<name>R4X9B4_TAPDE</name>
<dbReference type="VEuPathDB" id="FungiDB:TAPDE_002336"/>
<dbReference type="STRING" id="1097556.R4X9B4"/>
<dbReference type="GO" id="GO:0051276">
    <property type="term" value="P:chromosome organization"/>
    <property type="evidence" value="ECO:0007669"/>
    <property type="project" value="InterPro"/>
</dbReference>
<dbReference type="PANTHER" id="PTHR43977">
    <property type="entry name" value="STRUCTURAL MAINTENANCE OF CHROMOSOMES PROTEIN 3"/>
    <property type="match status" value="1"/>
</dbReference>
<evidence type="ECO:0000256" key="9">
    <source>
        <dbReference type="SAM" id="Coils"/>
    </source>
</evidence>
<comment type="similarity">
    <text evidence="2">Belongs to the SMC family. SMC3 subfamily.</text>
</comment>
<dbReference type="Proteomes" id="UP000013776">
    <property type="component" value="Unassembled WGS sequence"/>
</dbReference>
<feature type="coiled-coil region" evidence="9">
    <location>
        <begin position="187"/>
        <end position="249"/>
    </location>
</feature>
<evidence type="ECO:0000313" key="13">
    <source>
        <dbReference type="Proteomes" id="UP000013776"/>
    </source>
</evidence>
<comment type="subcellular location">
    <subcellularLocation>
        <location evidence="1 8">Nucleus</location>
    </subcellularLocation>
</comment>
<evidence type="ECO:0000256" key="10">
    <source>
        <dbReference type="SAM" id="MobiDB-lite"/>
    </source>
</evidence>
<dbReference type="InterPro" id="IPR003395">
    <property type="entry name" value="RecF/RecN/SMC_N"/>
</dbReference>
<dbReference type="SMART" id="SM00968">
    <property type="entry name" value="SMC_hinge"/>
    <property type="match status" value="1"/>
</dbReference>
<accession>R4X9B4</accession>
<keyword evidence="4" id="KW-0498">Mitosis</keyword>
<feature type="coiled-coil region" evidence="9">
    <location>
        <begin position="421"/>
        <end position="504"/>
    </location>
</feature>
<gene>
    <name evidence="12" type="ORF">TAPDE_002336</name>
</gene>
<dbReference type="eggNOG" id="KOG0964">
    <property type="taxonomic scope" value="Eukaryota"/>
</dbReference>
<comment type="caution">
    <text evidence="12">The sequence shown here is derived from an EMBL/GenBank/DDBJ whole genome shotgun (WGS) entry which is preliminary data.</text>
</comment>
<dbReference type="SUPFAM" id="SSF52540">
    <property type="entry name" value="P-loop containing nucleoside triphosphate hydrolases"/>
    <property type="match status" value="2"/>
</dbReference>
<evidence type="ECO:0000256" key="6">
    <source>
        <dbReference type="ARBA" id="ARBA00023242"/>
    </source>
</evidence>
<keyword evidence="13" id="KW-1185">Reference proteome</keyword>
<organism evidence="12 13">
    <name type="scientific">Taphrina deformans (strain PYCC 5710 / ATCC 11124 / CBS 356.35 / IMI 108563 / JCM 9778 / NBRC 8474)</name>
    <name type="common">Peach leaf curl fungus</name>
    <name type="synonym">Lalaria deformans</name>
    <dbReference type="NCBI Taxonomy" id="1097556"/>
    <lineage>
        <taxon>Eukaryota</taxon>
        <taxon>Fungi</taxon>
        <taxon>Dikarya</taxon>
        <taxon>Ascomycota</taxon>
        <taxon>Taphrinomycotina</taxon>
        <taxon>Taphrinomycetes</taxon>
        <taxon>Taphrinales</taxon>
        <taxon>Taphrinaceae</taxon>
        <taxon>Taphrina</taxon>
    </lineage>
</organism>
<feature type="region of interest" description="Disordered" evidence="10">
    <location>
        <begin position="1051"/>
        <end position="1070"/>
    </location>
</feature>
<feature type="coiled-coil region" evidence="9">
    <location>
        <begin position="849"/>
        <end position="897"/>
    </location>
</feature>
<evidence type="ECO:0000256" key="1">
    <source>
        <dbReference type="ARBA" id="ARBA00004123"/>
    </source>
</evidence>
<dbReference type="Pfam" id="PF06470">
    <property type="entry name" value="SMC_hinge"/>
    <property type="match status" value="1"/>
</dbReference>
<reference evidence="12 13" key="1">
    <citation type="journal article" date="2013" name="MBio">
        <title>Genome sequencing of the plant pathogen Taphrina deformans, the causal agent of peach leaf curl.</title>
        <authorList>
            <person name="Cisse O.H."/>
            <person name="Almeida J.M.G.C.F."/>
            <person name="Fonseca A."/>
            <person name="Kumar A.A."/>
            <person name="Salojaervi J."/>
            <person name="Overmyer K."/>
            <person name="Hauser P.M."/>
            <person name="Pagni M."/>
        </authorList>
    </citation>
    <scope>NUCLEOTIDE SEQUENCE [LARGE SCALE GENOMIC DNA]</scope>
    <source>
        <strain evidence="13">PYCC 5710 / ATCC 11124 / CBS 356.35 / IMI 108563 / JCM 9778 / NBRC 8474</strain>
    </source>
</reference>